<accession>K9GCN3</accession>
<evidence type="ECO:0000313" key="2">
    <source>
        <dbReference type="Proteomes" id="UP000009882"/>
    </source>
</evidence>
<proteinExistence type="predicted"/>
<dbReference type="Proteomes" id="UP000009882">
    <property type="component" value="Unassembled WGS sequence"/>
</dbReference>
<dbReference type="EMBL" id="AKCT01000030">
    <property type="protein sequence ID" value="EKV18887.1"/>
    <property type="molecule type" value="Genomic_DNA"/>
</dbReference>
<comment type="caution">
    <text evidence="1">The sequence shown here is derived from an EMBL/GenBank/DDBJ whole genome shotgun (WGS) entry which is preliminary data.</text>
</comment>
<organism evidence="1 2">
    <name type="scientific">Penicillium digitatum (strain PHI26 / CECT 20796)</name>
    <name type="common">Green mold</name>
    <dbReference type="NCBI Taxonomy" id="1170229"/>
    <lineage>
        <taxon>Eukaryota</taxon>
        <taxon>Fungi</taxon>
        <taxon>Dikarya</taxon>
        <taxon>Ascomycota</taxon>
        <taxon>Pezizomycotina</taxon>
        <taxon>Eurotiomycetes</taxon>
        <taxon>Eurotiomycetidae</taxon>
        <taxon>Eurotiales</taxon>
        <taxon>Aspergillaceae</taxon>
        <taxon>Penicillium</taxon>
    </lineage>
</organism>
<dbReference type="STRING" id="1170229.K9GCN3"/>
<keyword evidence="2" id="KW-1185">Reference proteome</keyword>
<evidence type="ECO:0000313" key="1">
    <source>
        <dbReference type="EMBL" id="EKV18887.1"/>
    </source>
</evidence>
<protein>
    <submittedName>
        <fullName evidence="1">Uncharacterized protein</fullName>
    </submittedName>
</protein>
<reference evidence="2" key="1">
    <citation type="journal article" date="2012" name="BMC Genomics">
        <title>Genome sequence of the necrotrophic fungus Penicillium digitatum, the main postharvest pathogen of citrus.</title>
        <authorList>
            <person name="Marcet-Houben M."/>
            <person name="Ballester A.-R."/>
            <person name="de la Fuente B."/>
            <person name="Harries E."/>
            <person name="Marcos J.F."/>
            <person name="Gonzalez-Candelas L."/>
            <person name="Gabaldon T."/>
        </authorList>
    </citation>
    <scope>NUCLEOTIDE SEQUENCE [LARGE SCALE GENOMIC DNA]</scope>
    <source>
        <strain evidence="2">PHI26 / CECT 20796</strain>
    </source>
</reference>
<dbReference type="AlphaFoldDB" id="K9GCN3"/>
<gene>
    <name evidence="1" type="ORF">PDIG_06600</name>
</gene>
<dbReference type="HOGENOM" id="CLU_1938854_0_0_1"/>
<dbReference type="InParanoid" id="K9GCN3"/>
<dbReference type="OrthoDB" id="10003767at2759"/>
<name>K9GCN3_PEND2</name>
<sequence>MESVAKTVFWKTHRTSWSSIRNVHTQCIANIRPESESAKVTRNSPLFHHLMMAMEGSMCSLGISVKILEEVVKRVEKSADDSSPPSFSPPTKIARTMVTAKTLSLPKSVTRQATIIHLTKPKILRNMVIS</sequence>